<reference evidence="3 4" key="1">
    <citation type="journal article" date="2015" name="Nat. Commun.">
        <title>Lucilia cuprina genome unlocks parasitic fly biology to underpin future interventions.</title>
        <authorList>
            <person name="Anstead C.A."/>
            <person name="Korhonen P.K."/>
            <person name="Young N.D."/>
            <person name="Hall R.S."/>
            <person name="Jex A.R."/>
            <person name="Murali S.C."/>
            <person name="Hughes D.S."/>
            <person name="Lee S.F."/>
            <person name="Perry T."/>
            <person name="Stroehlein A.J."/>
            <person name="Ansell B.R."/>
            <person name="Breugelmans B."/>
            <person name="Hofmann A."/>
            <person name="Qu J."/>
            <person name="Dugan S."/>
            <person name="Lee S.L."/>
            <person name="Chao H."/>
            <person name="Dinh H."/>
            <person name="Han Y."/>
            <person name="Doddapaneni H.V."/>
            <person name="Worley K.C."/>
            <person name="Muzny D.M."/>
            <person name="Ioannidis P."/>
            <person name="Waterhouse R.M."/>
            <person name="Zdobnov E.M."/>
            <person name="James P.J."/>
            <person name="Bagnall N.H."/>
            <person name="Kotze A.C."/>
            <person name="Gibbs R.A."/>
            <person name="Richards S."/>
            <person name="Batterham P."/>
            <person name="Gasser R.B."/>
        </authorList>
    </citation>
    <scope>NUCLEOTIDE SEQUENCE [LARGE SCALE GENOMIC DNA]</scope>
    <source>
        <strain evidence="3 4">LS</strain>
        <tissue evidence="3">Full body</tissue>
    </source>
</reference>
<dbReference type="EMBL" id="JRES01001087">
    <property type="protein sequence ID" value="KNC25660.1"/>
    <property type="molecule type" value="Genomic_DNA"/>
</dbReference>
<gene>
    <name evidence="3" type="ORF">FF38_06027</name>
</gene>
<evidence type="ECO:0008006" key="5">
    <source>
        <dbReference type="Google" id="ProtNLM"/>
    </source>
</evidence>
<name>A0A0L0C025_LUCCU</name>
<dbReference type="OMA" id="HYNRPTR"/>
<feature type="region of interest" description="Disordered" evidence="1">
    <location>
        <begin position="118"/>
        <end position="173"/>
    </location>
</feature>
<comment type="caution">
    <text evidence="3">The sequence shown here is derived from an EMBL/GenBank/DDBJ whole genome shotgun (WGS) entry which is preliminary data.</text>
</comment>
<feature type="compositionally biased region" description="Polar residues" evidence="1">
    <location>
        <begin position="143"/>
        <end position="159"/>
    </location>
</feature>
<evidence type="ECO:0000313" key="4">
    <source>
        <dbReference type="Proteomes" id="UP000037069"/>
    </source>
</evidence>
<evidence type="ECO:0000256" key="2">
    <source>
        <dbReference type="SAM" id="SignalP"/>
    </source>
</evidence>
<organism evidence="3 4">
    <name type="scientific">Lucilia cuprina</name>
    <name type="common">Green bottle fly</name>
    <name type="synonym">Australian sheep blowfly</name>
    <dbReference type="NCBI Taxonomy" id="7375"/>
    <lineage>
        <taxon>Eukaryota</taxon>
        <taxon>Metazoa</taxon>
        <taxon>Ecdysozoa</taxon>
        <taxon>Arthropoda</taxon>
        <taxon>Hexapoda</taxon>
        <taxon>Insecta</taxon>
        <taxon>Pterygota</taxon>
        <taxon>Neoptera</taxon>
        <taxon>Endopterygota</taxon>
        <taxon>Diptera</taxon>
        <taxon>Brachycera</taxon>
        <taxon>Muscomorpha</taxon>
        <taxon>Oestroidea</taxon>
        <taxon>Calliphoridae</taxon>
        <taxon>Luciliinae</taxon>
        <taxon>Lucilia</taxon>
    </lineage>
</organism>
<feature type="chain" id="PRO_5005535335" description="DUF4774 domain-containing protein" evidence="2">
    <location>
        <begin position="21"/>
        <end position="321"/>
    </location>
</feature>
<dbReference type="OrthoDB" id="7791368at2759"/>
<feature type="compositionally biased region" description="Low complexity" evidence="1">
    <location>
        <begin position="128"/>
        <end position="142"/>
    </location>
</feature>
<accession>A0A0L0C025</accession>
<keyword evidence="2" id="KW-0732">Signal</keyword>
<sequence>MLKLLCLATLLTFSITIAAAGNVDGYHYDKPTISLGLVSHPTNLAHGHSFGPLPTTQPLPPVPSIPALPTARANKGPIVQTRTLLQTHPATTTTQIVPSTYLPSPGTAVTKIAQQYQTPGLQSPPSRPATSTPSAPAVRSTTNGFGFSTRSTVGTSLNPTVHKPAPPPSQPLRVPFGKQYAVIEIIDNDLEQNNQPFLSSPFIDTFRAHIGASGTGATPGPVGGIQIGTRSGANLLGQQRSSAQSSSGDAVALGSGGLGFIRLANGNVYLGSGSLGYISGQQHSQEINEARTRTGAPQPDPLHFGHGALGTPPFHRFVYRF</sequence>
<proteinExistence type="predicted"/>
<dbReference type="AlphaFoldDB" id="A0A0L0C025"/>
<dbReference type="Proteomes" id="UP000037069">
    <property type="component" value="Unassembled WGS sequence"/>
</dbReference>
<evidence type="ECO:0000256" key="1">
    <source>
        <dbReference type="SAM" id="MobiDB-lite"/>
    </source>
</evidence>
<keyword evidence="4" id="KW-1185">Reference proteome</keyword>
<protein>
    <recommendedName>
        <fullName evidence="5">DUF4774 domain-containing protein</fullName>
    </recommendedName>
</protein>
<feature type="non-terminal residue" evidence="3">
    <location>
        <position position="321"/>
    </location>
</feature>
<evidence type="ECO:0000313" key="3">
    <source>
        <dbReference type="EMBL" id="KNC25660.1"/>
    </source>
</evidence>
<feature type="signal peptide" evidence="2">
    <location>
        <begin position="1"/>
        <end position="20"/>
    </location>
</feature>